<dbReference type="Proteomes" id="UP000238655">
    <property type="component" value="Chromosome 2"/>
</dbReference>
<sequence>MARPVSGSISILPGHSRKNSFYQSLFFGTNVDTSDVIQCVQDHRYRIAIFIFGNIDFLHS</sequence>
<protein>
    <submittedName>
        <fullName evidence="1">Uncharacterized protein</fullName>
    </submittedName>
</protein>
<accession>A0A2S5E817</accession>
<proteinExistence type="predicted"/>
<name>A0A2S5E817_9BURK</name>
<evidence type="ECO:0000313" key="1">
    <source>
        <dbReference type="EMBL" id="POZ87573.1"/>
    </source>
</evidence>
<organism evidence="1 2">
    <name type="scientific">Burkholderia contaminans</name>
    <dbReference type="NCBI Taxonomy" id="488447"/>
    <lineage>
        <taxon>Bacteria</taxon>
        <taxon>Pseudomonadati</taxon>
        <taxon>Pseudomonadota</taxon>
        <taxon>Betaproteobacteria</taxon>
        <taxon>Burkholderiales</taxon>
        <taxon>Burkholderiaceae</taxon>
        <taxon>Burkholderia</taxon>
        <taxon>Burkholderia cepacia complex</taxon>
    </lineage>
</organism>
<reference evidence="1 2" key="1">
    <citation type="submission" date="2018-01" db="EMBL/GenBank/DDBJ databases">
        <title>Successful Treatment of Persistent Burkholderia cepacia Bacteremia with Ceftazidime-Avibactam.</title>
        <authorList>
            <person name="Tamma P."/>
            <person name="Fan Y."/>
            <person name="Bergman Y."/>
            <person name="Sick-Samuels A."/>
            <person name="Hsu A."/>
            <person name="Timp W."/>
            <person name="Simner P."/>
        </authorList>
    </citation>
    <scope>NUCLEOTIDE SEQUENCE [LARGE SCALE GENOMIC DNA]</scope>
    <source>
        <strain evidence="1 2">170816</strain>
    </source>
</reference>
<comment type="caution">
    <text evidence="1">The sequence shown here is derived from an EMBL/GenBank/DDBJ whole genome shotgun (WGS) entry which is preliminary data.</text>
</comment>
<evidence type="ECO:0000313" key="2">
    <source>
        <dbReference type="Proteomes" id="UP000238655"/>
    </source>
</evidence>
<gene>
    <name evidence="1" type="ORF">C3743_01435</name>
</gene>
<dbReference type="AlphaFoldDB" id="A0A2S5E817"/>
<dbReference type="EMBL" id="PQVP01000001">
    <property type="protein sequence ID" value="POZ87573.1"/>
    <property type="molecule type" value="Genomic_DNA"/>
</dbReference>